<dbReference type="Gene3D" id="1.10.238.10">
    <property type="entry name" value="EF-hand"/>
    <property type="match status" value="1"/>
</dbReference>
<evidence type="ECO:0000313" key="3">
    <source>
        <dbReference type="EMBL" id="KAJ6216075.1"/>
    </source>
</evidence>
<dbReference type="SMART" id="SM00027">
    <property type="entry name" value="EH"/>
    <property type="match status" value="1"/>
</dbReference>
<dbReference type="PANTHER" id="PTHR11216">
    <property type="entry name" value="EH DOMAIN"/>
    <property type="match status" value="1"/>
</dbReference>
<dbReference type="GO" id="GO:0016197">
    <property type="term" value="P:endosomal transport"/>
    <property type="evidence" value="ECO:0007669"/>
    <property type="project" value="TreeGrafter"/>
</dbReference>
<protein>
    <submittedName>
        <fullName evidence="3">Uncharacterized protein</fullName>
    </submittedName>
</protein>
<evidence type="ECO:0000313" key="4">
    <source>
        <dbReference type="Proteomes" id="UP001142055"/>
    </source>
</evidence>
<dbReference type="GO" id="GO:0005886">
    <property type="term" value="C:plasma membrane"/>
    <property type="evidence" value="ECO:0007669"/>
    <property type="project" value="TreeGrafter"/>
</dbReference>
<dbReference type="EMBL" id="JAPWDV010000004">
    <property type="protein sequence ID" value="KAJ6216075.1"/>
    <property type="molecule type" value="Genomic_DNA"/>
</dbReference>
<proteinExistence type="predicted"/>
<dbReference type="CDD" id="cd00052">
    <property type="entry name" value="EH"/>
    <property type="match status" value="1"/>
</dbReference>
<reference evidence="3" key="1">
    <citation type="submission" date="2022-12" db="EMBL/GenBank/DDBJ databases">
        <title>Genome assemblies of Blomia tropicalis.</title>
        <authorList>
            <person name="Cui Y."/>
        </authorList>
    </citation>
    <scope>NUCLEOTIDE SEQUENCE</scope>
    <source>
        <tissue evidence="3">Adult mites</tissue>
    </source>
</reference>
<dbReference type="GO" id="GO:0005509">
    <property type="term" value="F:calcium ion binding"/>
    <property type="evidence" value="ECO:0007669"/>
    <property type="project" value="InterPro"/>
</dbReference>
<name>A0A9Q0LYR8_BLOTA</name>
<evidence type="ECO:0000259" key="1">
    <source>
        <dbReference type="PROSITE" id="PS50031"/>
    </source>
</evidence>
<evidence type="ECO:0000259" key="2">
    <source>
        <dbReference type="PROSITE" id="PS50222"/>
    </source>
</evidence>
<dbReference type="GO" id="GO:0005737">
    <property type="term" value="C:cytoplasm"/>
    <property type="evidence" value="ECO:0007669"/>
    <property type="project" value="TreeGrafter"/>
</dbReference>
<dbReference type="PANTHER" id="PTHR11216:SF174">
    <property type="entry name" value="GH06923P"/>
    <property type="match status" value="1"/>
</dbReference>
<keyword evidence="4" id="KW-1185">Reference proteome</keyword>
<gene>
    <name evidence="3" type="ORF">RDWZM_010575</name>
</gene>
<dbReference type="Proteomes" id="UP001142055">
    <property type="component" value="Chromosome 4"/>
</dbReference>
<feature type="domain" description="EH" evidence="1">
    <location>
        <begin position="266"/>
        <end position="355"/>
    </location>
</feature>
<sequence length="583" mass="65074">MNFNVSNVLFTKNEAQIYEDLFNRLVEPMADGGGSMVERISTTTIMQLIGMLKFNRDSLEQIVSYMKSTGDFERKNFYLLIRLAAILHSNKKITKNLICQFEASNTFIEALSTAVRKVVSERSIRYATLPPPPSANKTKLKRVHTISGMTTNDYNSNNNNDNNNLNEANNNNIIINNNNNGNGNGNGNVGGSGGGDSIYSSTCTMTSTTTSFTFTNSAFDRAQTESNSQNVINTATLNNNNNNNEVTPVDSHNENEYDFWRINTEQRIYYRKQFLSLQPNIQGTVYGTVAKCFFEKSNLTVLELSQIWKLSDIDVDGALSLPEFCIAMHLVVLRRNRVPLPDRLPSSMLDIFSKLESEGYRRNILQTSTSSASISSLSESSSIVQIRNSMETIGISNSNNNNKNGPIMFGLSSPPLPPPVPPHNNSAPASTTKHWTQFDSPVPSIIQPSIPLNFDYDNSKSIVDSNPQIVHPVAVRLSPNSENPKSPSSIKKWTDGHNLIDENCTTISLPDDLEEQLIERYQPLPEVILPKKHKTTDELHDSIHSLQLYAVNVTKQNRQLLDELISLIRLIRSNSCRLSTNSN</sequence>
<dbReference type="PROSITE" id="PS50031">
    <property type="entry name" value="EH"/>
    <property type="match status" value="1"/>
</dbReference>
<accession>A0A9Q0LYR8</accession>
<dbReference type="InterPro" id="IPR011992">
    <property type="entry name" value="EF-hand-dom_pair"/>
</dbReference>
<feature type="domain" description="EF-hand" evidence="2">
    <location>
        <begin position="299"/>
        <end position="334"/>
    </location>
</feature>
<organism evidence="3 4">
    <name type="scientific">Blomia tropicalis</name>
    <name type="common">Mite</name>
    <dbReference type="NCBI Taxonomy" id="40697"/>
    <lineage>
        <taxon>Eukaryota</taxon>
        <taxon>Metazoa</taxon>
        <taxon>Ecdysozoa</taxon>
        <taxon>Arthropoda</taxon>
        <taxon>Chelicerata</taxon>
        <taxon>Arachnida</taxon>
        <taxon>Acari</taxon>
        <taxon>Acariformes</taxon>
        <taxon>Sarcoptiformes</taxon>
        <taxon>Astigmata</taxon>
        <taxon>Glycyphagoidea</taxon>
        <taxon>Echimyopodidae</taxon>
        <taxon>Blomia</taxon>
    </lineage>
</organism>
<dbReference type="GO" id="GO:0006897">
    <property type="term" value="P:endocytosis"/>
    <property type="evidence" value="ECO:0007669"/>
    <property type="project" value="TreeGrafter"/>
</dbReference>
<dbReference type="InterPro" id="IPR002048">
    <property type="entry name" value="EF_hand_dom"/>
</dbReference>
<dbReference type="PROSITE" id="PS50222">
    <property type="entry name" value="EF_HAND_2"/>
    <property type="match status" value="1"/>
</dbReference>
<dbReference type="SUPFAM" id="SSF47473">
    <property type="entry name" value="EF-hand"/>
    <property type="match status" value="1"/>
</dbReference>
<dbReference type="Pfam" id="PF12763">
    <property type="entry name" value="EH"/>
    <property type="match status" value="1"/>
</dbReference>
<dbReference type="InterPro" id="IPR000261">
    <property type="entry name" value="EH_dom"/>
</dbReference>
<dbReference type="AlphaFoldDB" id="A0A9Q0LYR8"/>
<comment type="caution">
    <text evidence="3">The sequence shown here is derived from an EMBL/GenBank/DDBJ whole genome shotgun (WGS) entry which is preliminary data.</text>
</comment>